<dbReference type="InterPro" id="IPR051156">
    <property type="entry name" value="Mito/Outer_Membr_Metalloprot"/>
</dbReference>
<dbReference type="GO" id="GO:0004222">
    <property type="term" value="F:metalloendopeptidase activity"/>
    <property type="evidence" value="ECO:0007669"/>
    <property type="project" value="InterPro"/>
</dbReference>
<dbReference type="GO" id="GO:0016020">
    <property type="term" value="C:membrane"/>
    <property type="evidence" value="ECO:0007669"/>
    <property type="project" value="TreeGrafter"/>
</dbReference>
<keyword evidence="2" id="KW-0479">Metal-binding</keyword>
<evidence type="ECO:0000259" key="7">
    <source>
        <dbReference type="Pfam" id="PF01435"/>
    </source>
</evidence>
<comment type="cofactor">
    <cofactor evidence="6">
        <name>Zn(2+)</name>
        <dbReference type="ChEBI" id="CHEBI:29105"/>
    </cofactor>
    <text evidence="6">Binds 1 zinc ion per subunit.</text>
</comment>
<gene>
    <name evidence="8" type="ORF">SAMN02745729_108123</name>
</gene>
<evidence type="ECO:0000313" key="9">
    <source>
        <dbReference type="Proteomes" id="UP000242469"/>
    </source>
</evidence>
<keyword evidence="1 6" id="KW-0645">Protease</keyword>
<dbReference type="Gene3D" id="3.30.2010.10">
    <property type="entry name" value="Metalloproteases ('zincins'), catalytic domain"/>
    <property type="match status" value="1"/>
</dbReference>
<sequence>MLCFMKQRCRPGWLASLALTVTLGLTGCAVSPTGERTLLLNSSTQMNELGSQSFEQMKEKIPIETDARTNRYVECVSDAIVMQVPRKYGYAPQDWELVVFKDKAVNAFALPGGKIGVYTGMLQVANTQHQLASVIGHEVAHVLAQHSNARMSQQQLTQLGIVATSIALADRVDTKTQQAAVMALGLGAQYGILLPYSRKHESEADMLGQELMAQAGFDPREAVTLWQKMAQKGGAAPPELLSTHPAPGTRIRQLDSQVSKYMPLYQQALAAGRKPDCDRLRPR</sequence>
<protein>
    <submittedName>
        <fullName evidence="8">Peptidase family M48</fullName>
    </submittedName>
</protein>
<evidence type="ECO:0000313" key="8">
    <source>
        <dbReference type="EMBL" id="SEA85021.1"/>
    </source>
</evidence>
<keyword evidence="9" id="KW-1185">Reference proteome</keyword>
<dbReference type="GO" id="GO:0051603">
    <property type="term" value="P:proteolysis involved in protein catabolic process"/>
    <property type="evidence" value="ECO:0007669"/>
    <property type="project" value="TreeGrafter"/>
</dbReference>
<reference evidence="9" key="1">
    <citation type="submission" date="2016-10" db="EMBL/GenBank/DDBJ databases">
        <authorList>
            <person name="Varghese N."/>
            <person name="Submissions S."/>
        </authorList>
    </citation>
    <scope>NUCLEOTIDE SEQUENCE [LARGE SCALE GENOMIC DNA]</scope>
    <source>
        <strain evidence="9">DSM 11526</strain>
    </source>
</reference>
<keyword evidence="3 6" id="KW-0378">Hydrolase</keyword>
<dbReference type="GO" id="GO:0046872">
    <property type="term" value="F:metal ion binding"/>
    <property type="evidence" value="ECO:0007669"/>
    <property type="project" value="UniProtKB-KW"/>
</dbReference>
<dbReference type="STRING" id="1122198.SAMN02745729_108123"/>
<feature type="domain" description="Peptidase M48" evidence="7">
    <location>
        <begin position="71"/>
        <end position="256"/>
    </location>
</feature>
<organism evidence="8 9">
    <name type="scientific">Marinobacterium iners DSM 11526</name>
    <dbReference type="NCBI Taxonomy" id="1122198"/>
    <lineage>
        <taxon>Bacteria</taxon>
        <taxon>Pseudomonadati</taxon>
        <taxon>Pseudomonadota</taxon>
        <taxon>Gammaproteobacteria</taxon>
        <taxon>Oceanospirillales</taxon>
        <taxon>Oceanospirillaceae</taxon>
        <taxon>Marinobacterium</taxon>
    </lineage>
</organism>
<evidence type="ECO:0000256" key="3">
    <source>
        <dbReference type="ARBA" id="ARBA00022801"/>
    </source>
</evidence>
<dbReference type="EMBL" id="FNRJ01000008">
    <property type="protein sequence ID" value="SEA85021.1"/>
    <property type="molecule type" value="Genomic_DNA"/>
</dbReference>
<evidence type="ECO:0000256" key="4">
    <source>
        <dbReference type="ARBA" id="ARBA00022833"/>
    </source>
</evidence>
<comment type="similarity">
    <text evidence="6">Belongs to the peptidase M48 family.</text>
</comment>
<evidence type="ECO:0000256" key="5">
    <source>
        <dbReference type="ARBA" id="ARBA00023049"/>
    </source>
</evidence>
<evidence type="ECO:0000256" key="6">
    <source>
        <dbReference type="RuleBase" id="RU003983"/>
    </source>
</evidence>
<dbReference type="InterPro" id="IPR001915">
    <property type="entry name" value="Peptidase_M48"/>
</dbReference>
<dbReference type="PANTHER" id="PTHR22726:SF24">
    <property type="entry name" value="M48 FAMILY METALLOPEPTIDASE"/>
    <property type="match status" value="1"/>
</dbReference>
<dbReference type="PROSITE" id="PS51257">
    <property type="entry name" value="PROKAR_LIPOPROTEIN"/>
    <property type="match status" value="1"/>
</dbReference>
<dbReference type="Pfam" id="PF01435">
    <property type="entry name" value="Peptidase_M48"/>
    <property type="match status" value="1"/>
</dbReference>
<dbReference type="RefSeq" id="WP_254775018.1">
    <property type="nucleotide sequence ID" value="NZ_FNRJ01000008.1"/>
</dbReference>
<dbReference type="AlphaFoldDB" id="A0A1H4EIX1"/>
<keyword evidence="4 6" id="KW-0862">Zinc</keyword>
<dbReference type="PANTHER" id="PTHR22726">
    <property type="entry name" value="METALLOENDOPEPTIDASE OMA1"/>
    <property type="match status" value="1"/>
</dbReference>
<dbReference type="Proteomes" id="UP000242469">
    <property type="component" value="Unassembled WGS sequence"/>
</dbReference>
<proteinExistence type="inferred from homology"/>
<name>A0A1H4EIX1_9GAMM</name>
<accession>A0A1H4EIX1</accession>
<keyword evidence="5 6" id="KW-0482">Metalloprotease</keyword>
<evidence type="ECO:0000256" key="2">
    <source>
        <dbReference type="ARBA" id="ARBA00022723"/>
    </source>
</evidence>
<dbReference type="CDD" id="cd07331">
    <property type="entry name" value="M48C_Oma1_like"/>
    <property type="match status" value="1"/>
</dbReference>
<evidence type="ECO:0000256" key="1">
    <source>
        <dbReference type="ARBA" id="ARBA00022670"/>
    </source>
</evidence>